<evidence type="ECO:0000256" key="25">
    <source>
        <dbReference type="ARBA" id="ARBA00023136"/>
    </source>
</evidence>
<comment type="PTM">
    <text evidence="33">Palmitoylation of the transmembrane protein and of Env polyprotein (prior to its proteolytic cleavage) is essential for their association with host cell membrane lipid rafts. Palmitoylation is therefore required for envelope trafficking to classical lipid rafts, but not for viral replication.</text>
</comment>
<comment type="function">
    <text evidence="33">Surface protein gp120: Attaches the virus to the host lymphoid cell by binding to the primary receptor CD4. This interaction induces a structural rearrangement creating a high affinity binding site for a chemokine coreceptor like CXCR4 and/or CCR5. Acts as a ligand for CD209/DC-SIGN and CLEC4M/DC-SIGNR, which are respectively found on dendritic cells (DCs), and on endothelial cells of liver sinusoids and lymph node sinuses. These interactions allow capture of viral particles at mucosal surfaces by these cells and subsequent transmission to permissive cells. HIV subverts the migration properties of dendritic cells to gain access to CD4+ T-cells in lymph nodes. Virus transmission to permissive T-cells occurs either in trans (without DCs infection, through viral capture and transmission), or in cis (following DCs productive infection, through the usual CD4-gp120 interaction), thereby inducing a robust infection. In trans infection, bound virions remain infectious over days and it is proposed that they are not degraded, but protected in non-lysosomal acidic organelles within the DCs close to the cell membrane thus contributing to the viral infectious potential during DCs' migration from the periphery to the lymphoid tissues. On arrival at lymphoid tissues, intact virions recycle back to DCs' cell surface allowing virus transmission to CD4+ T-cells.</text>
</comment>
<evidence type="ECO:0000256" key="16">
    <source>
        <dbReference type="ARBA" id="ARBA00022729"/>
    </source>
</evidence>
<evidence type="ECO:0000256" key="11">
    <source>
        <dbReference type="ARBA" id="ARBA00022581"/>
    </source>
</evidence>
<evidence type="ECO:0000256" key="13">
    <source>
        <dbReference type="ARBA" id="ARBA00022685"/>
    </source>
</evidence>
<comment type="domain">
    <text evidence="33">The CD4-binding region is targeted by the antibody b12.</text>
</comment>
<evidence type="ECO:0000256" key="1">
    <source>
        <dbReference type="ARBA" id="ARBA00004402"/>
    </source>
</evidence>
<keyword evidence="17 33" id="KW-1161">Viral attachment to host cell</keyword>
<feature type="short sequence motif" description="Di-leucine internalization motif" evidence="33">
    <location>
        <begin position="868"/>
        <end position="869"/>
    </location>
</feature>
<sequence length="869" mass="98202">MRVKGIRKSCQHLWKWGTMLLGILMICNATEQLWVTVYYGVPVWKEATTTLFCASDAKAYDTEVHNVWATHACVPTDPNPQEIVLANVTENFNMWKNNMVEQMHEDIISLWDQSLKPCVKLTPLCVTLNCTDLNNGTVENGTVTNISAVANISIEERMGREELRNCSFNLTTTLNKKVNDYALFYKADIVQLDKNDNSSYRLIHCNTSVITQACPKVSFEPIPIHYCAPAGFAILKCNNETFDGKGPCTNVSTVQCTHGIRPVVSTQLLLNGSLAKAKEIIIRSDNFSDNAKTIIVQLNATVKINCTRPNNNTRKSVRIGPGASLFTTGEIIGDIRQAHCNLSREEWNKTLQQIAIKLNRQFNKTIVFNRSSGGDIEIVKHSFNCGGEFFYCDTTKLFNSTWKLNSTWNSMEEVTNSTKGDANITLPCRIKQIVNMWQRVGRAMYAPPIQGRISCSSDITGLLLLRDGGSGNSTTNDTEIFRPGGGNMKDNWRSELYKYKVVKIEPLGVAPTKAKRRVVQREKRAAGIGAVLLGFLGAAGSTMGAAAVTLTVQARQLLSGIVQQQNNLLKAIEAQQHLLQLTVWGIKQLQARVLAVERYLRDQQLLGIWGCSGKLICTTTVPWNTSWSNKSLEDIWENMTWMQWEKEIENYTSIIYTLIEDAQNQQEKNEQDLLALDTWASLWNWFSISNWLWYIKIFIMIVGGLIGLRIVFTVLSIVNRVRQGYSPLSLQTRFPAPRGPDRPEGTEEEGGERDRGRSERLVNGFLALIWDDLRSLCLFSYHRLRDLLLIVTRIVELLGRRGWEILKYWWSLLQYWSQELKNSAVSLLNAIAIAVAEGTDRIIEVLQRICRAILHIPTRIRQGLERALL</sequence>
<accession>A0A1P8P5F7</accession>
<dbReference type="GO" id="GO:0019082">
    <property type="term" value="P:viral protein processing"/>
    <property type="evidence" value="ECO:0007669"/>
    <property type="project" value="UniProtKB-UniRule"/>
</dbReference>
<evidence type="ECO:0000256" key="5">
    <source>
        <dbReference type="ARBA" id="ARBA00004578"/>
    </source>
</evidence>
<protein>
    <recommendedName>
        <fullName evidence="33">Envelope glycoprotein gp160</fullName>
    </recommendedName>
    <alternativeName>
        <fullName evidence="33">Env polyprotein</fullName>
    </alternativeName>
    <component>
        <recommendedName>
            <fullName evidence="33">Surface protein gp120</fullName>
            <shortName evidence="33">SU</shortName>
        </recommendedName>
        <alternativeName>
            <fullName evidence="33">Glycoprotein 120</fullName>
            <shortName evidence="33">gp120</shortName>
        </alternativeName>
    </component>
    <component>
        <recommendedName>
            <fullName evidence="33">Transmembrane protein gp41</fullName>
            <shortName evidence="33">TM</shortName>
        </recommendedName>
        <alternativeName>
            <fullName evidence="33">Glycoprotein 41</fullName>
            <shortName evidence="33">gp41</shortName>
        </alternativeName>
    </component>
</protein>
<gene>
    <name evidence="33 38" type="primary">env</name>
</gene>
<feature type="region of interest" description="Fusion peptide" evidence="33">
    <location>
        <begin position="525"/>
        <end position="545"/>
    </location>
</feature>
<evidence type="ECO:0000256" key="32">
    <source>
        <dbReference type="ARBA" id="ARBA00062028"/>
    </source>
</evidence>
<dbReference type="HAMAP" id="MF_04083">
    <property type="entry name" value="HIV_ENV"/>
    <property type="match status" value="1"/>
</dbReference>
<dbReference type="CDD" id="cd09909">
    <property type="entry name" value="HIV-1-like_HR1-HR2"/>
    <property type="match status" value="1"/>
</dbReference>
<evidence type="ECO:0000256" key="3">
    <source>
        <dbReference type="ARBA" id="ARBA00004505"/>
    </source>
</evidence>
<keyword evidence="13 33" id="KW-0165">Cleavage on pair of basic residues</keyword>
<evidence type="ECO:0000256" key="7">
    <source>
        <dbReference type="ARBA" id="ARBA00022506"/>
    </source>
</evidence>
<dbReference type="InterPro" id="IPR036377">
    <property type="entry name" value="Gp120_core_sf"/>
</dbReference>
<feature type="region of interest" description="CD4-binding loop" evidence="33">
    <location>
        <begin position="371"/>
        <end position="381"/>
    </location>
</feature>
<feature type="disulfide bond" evidence="33">
    <location>
        <begin position="611"/>
        <end position="617"/>
    </location>
</feature>
<dbReference type="FunFam" id="1.10.287.210:FF:000001">
    <property type="entry name" value="Envelope glycoprotein gp160"/>
    <property type="match status" value="1"/>
</dbReference>
<keyword evidence="30 33" id="KW-0449">Lipoprotein</keyword>
<evidence type="ECO:0000256" key="27">
    <source>
        <dbReference type="ARBA" id="ARBA00023157"/>
    </source>
</evidence>
<feature type="short sequence motif" description="YXXL motif; contains endocytosis signal" evidence="33">
    <location>
        <begin position="725"/>
        <end position="728"/>
    </location>
</feature>
<evidence type="ECO:0000256" key="17">
    <source>
        <dbReference type="ARBA" id="ARBA00022804"/>
    </source>
</evidence>
<dbReference type="FunFam" id="2.170.40.20:FF:000001">
    <property type="entry name" value="Envelope glycoprotein gp160"/>
    <property type="match status" value="1"/>
</dbReference>
<keyword evidence="21 33" id="KW-1164">Virus endocytosis by host</keyword>
<keyword evidence="14 33" id="KW-0812">Transmembrane</keyword>
<feature type="topological domain" description="Cytoplasmic" evidence="33">
    <location>
        <begin position="719"/>
        <end position="869"/>
    </location>
</feature>
<comment type="domain">
    <text evidence="33 34">The 17 amino acids long immunosuppressive region is present in many retroviral envelope proteins. Synthetic peptides derived from this relatively conserved sequence inhibit immune function in vitro and in vivo.</text>
</comment>
<feature type="region of interest" description="V2" evidence="33">
    <location>
        <begin position="166"/>
        <end position="205"/>
    </location>
</feature>
<organismHost>
    <name type="scientific">Homo sapiens</name>
    <name type="common">Human</name>
    <dbReference type="NCBI Taxonomy" id="9606"/>
</organismHost>
<keyword evidence="18 33" id="KW-0946">Virion</keyword>
<evidence type="ECO:0000256" key="10">
    <source>
        <dbReference type="ARBA" id="ARBA00022570"/>
    </source>
</evidence>
<comment type="miscellaneous">
    <text evidence="33">HIV-1 lineages are divided in three main groups, M (for Major), O (for Outlier), and N (for New, or Non-M, Non-O). The vast majority of strains found worldwide belong to the group M. Group O seems to be endemic to and largely confined to Cameroon and neighboring countries in West Central Africa, where these viruses represent a small minority of HIV-1 strains. The group N is represented by a limited number of isolates from Cameroonian persons. The group M is further subdivided in 9 clades or subtypes (A to D, F to H, J and K).</text>
</comment>
<evidence type="ECO:0000256" key="14">
    <source>
        <dbReference type="ARBA" id="ARBA00022692"/>
    </source>
</evidence>
<reference evidence="38" key="1">
    <citation type="journal article" date="2017" name="Nat. Med.">
        <title>Antibody 10-1074 suppresses viremia in HIV-1-infected individuals.</title>
        <authorList>
            <person name="Caskey M."/>
            <person name="Schoofs T."/>
            <person name="Gruell H."/>
            <person name="Settler A."/>
            <person name="Karagounis T."/>
            <person name="Kreider E.F."/>
            <person name="Murrell B."/>
            <person name="Pfeifer N."/>
            <person name="Nogueira L."/>
            <person name="Oliveira T.Y."/>
            <person name="Learn G.H."/>
            <person name="Cohen Y.Z."/>
            <person name="Lehmann C."/>
            <person name="Gillor D."/>
            <person name="Shimeliovich I."/>
            <person name="Unson-O'Brien C."/>
            <person name="Weiland D."/>
            <person name="Robles A."/>
            <person name="Kummerle T."/>
            <person name="Wyen C."/>
            <person name="Levin R."/>
            <person name="Witmer-Pack M."/>
            <person name="Eren K."/>
            <person name="Ignacio C."/>
            <person name="Kiss S."/>
            <person name="West A.P.Jr."/>
            <person name="Mouquet H."/>
            <person name="Zingman B.S."/>
            <person name="Gulick R.M."/>
            <person name="Keler T."/>
            <person name="Bjorkman P.J."/>
            <person name="Seaman M.S."/>
            <person name="Hahn B.H."/>
            <person name="Fatkenheuer G."/>
            <person name="Schlesinger S.J."/>
            <person name="Nussenzweig M.C."/>
            <person name="Klein F."/>
        </authorList>
    </citation>
    <scope>NUCLEOTIDE SEQUENCE</scope>
    <source>
        <strain evidence="38">1HC1-W24-070116-B12_S38</strain>
    </source>
</reference>
<comment type="PTM">
    <text evidence="33">Specific enzymatic cleavages in vivo yield mature proteins. Envelope glycoproteins are synthesized as a inactive precursor that is heavily N-glycosylated and processed likely by host cell furin in the Golgi to yield the mature SU and TM proteins. The cleavage site between SU and TM requires the minimal sequence [KR]-X-[KR]-R. About 2 of the 9 disulfide bonds of gp41 are reduced by P4HB/PDI, following binding to CD4 receptor.</text>
</comment>
<feature type="transmembrane region" description="Helical" evidence="34">
    <location>
        <begin position="525"/>
        <end position="548"/>
    </location>
</feature>
<comment type="domain">
    <text evidence="33">The membrane proximal external region (MPER) present in gp41 is a tryptophan-rich region recognized by the antibodies 2F5, Z13, and 4E10. MPER seems to play a role in fusion.</text>
</comment>
<comment type="similarity">
    <text evidence="33">Belongs to the HIV-1 env protein family.</text>
</comment>
<dbReference type="GO" id="GO:0055036">
    <property type="term" value="C:virion membrane"/>
    <property type="evidence" value="ECO:0007669"/>
    <property type="project" value="UniProtKB-SubCell"/>
</dbReference>
<evidence type="ECO:0000256" key="12">
    <source>
        <dbReference type="ARBA" id="ARBA00022595"/>
    </source>
</evidence>
<evidence type="ECO:0000256" key="15">
    <source>
        <dbReference type="ARBA" id="ARBA00022703"/>
    </source>
</evidence>
<feature type="region of interest" description="MPER; binding to GalCer" evidence="33">
    <location>
        <begin position="675"/>
        <end position="696"/>
    </location>
</feature>
<evidence type="ECO:0000256" key="34">
    <source>
        <dbReference type="RuleBase" id="RU363095"/>
    </source>
</evidence>
<feature type="disulfide bond" evidence="33">
    <location>
        <begin position="227"/>
        <end position="256"/>
    </location>
</feature>
<feature type="lipid moiety-binding region" description="S-palmitoyl cysteine; by host" evidence="33">
    <location>
        <position position="850"/>
    </location>
</feature>
<evidence type="ECO:0000256" key="18">
    <source>
        <dbReference type="ARBA" id="ARBA00022844"/>
    </source>
</evidence>
<feature type="disulfide bond" evidence="33">
    <location>
        <begin position="237"/>
        <end position="248"/>
    </location>
</feature>
<evidence type="ECO:0000256" key="19">
    <source>
        <dbReference type="ARBA" id="ARBA00022870"/>
    </source>
</evidence>
<dbReference type="InterPro" id="IPR037527">
    <property type="entry name" value="Gp160"/>
</dbReference>
<feature type="chain" id="PRO_5023229380" description="Transmembrane protein gp41" evidence="33">
    <location>
        <begin position="525"/>
        <end position="869"/>
    </location>
</feature>
<feature type="disulfide bond" evidence="33">
    <location>
        <begin position="53"/>
        <end position="73"/>
    </location>
</feature>
<dbReference type="InterPro" id="IPR000328">
    <property type="entry name" value="GP41-like"/>
</dbReference>
<dbReference type="GO" id="GO:0019031">
    <property type="term" value="C:viral envelope"/>
    <property type="evidence" value="ECO:0007669"/>
    <property type="project" value="UniProtKB-KW"/>
</dbReference>
<dbReference type="EMBL" id="KY324019">
    <property type="protein sequence ID" value="APX57709.1"/>
    <property type="molecule type" value="Genomic_RNA"/>
</dbReference>
<keyword evidence="31 33" id="KW-1160">Virus entry into host cell</keyword>
<keyword evidence="26 33" id="KW-0564">Palmitate</keyword>
<dbReference type="GO" id="GO:0039654">
    <property type="term" value="P:fusion of virus membrane with host endosome membrane"/>
    <property type="evidence" value="ECO:0007669"/>
    <property type="project" value="UniProtKB-UniRule"/>
</dbReference>
<dbReference type="Pfam" id="PF00517">
    <property type="entry name" value="GP41"/>
    <property type="match status" value="1"/>
</dbReference>
<dbReference type="GO" id="GO:0044175">
    <property type="term" value="C:host cell endosome membrane"/>
    <property type="evidence" value="ECO:0007669"/>
    <property type="project" value="UniProtKB-SubCell"/>
</dbReference>
<evidence type="ECO:0000256" key="28">
    <source>
        <dbReference type="ARBA" id="ARBA00023180"/>
    </source>
</evidence>
<dbReference type="SUPFAM" id="SSF56502">
    <property type="entry name" value="gp120 core"/>
    <property type="match status" value="2"/>
</dbReference>
<organism evidence="38">
    <name type="scientific">Human immunodeficiency virus type 1</name>
    <name type="common">HIV-1</name>
    <dbReference type="NCBI Taxonomy" id="11676"/>
    <lineage>
        <taxon>Viruses</taxon>
        <taxon>Riboviria</taxon>
        <taxon>Pararnavirae</taxon>
        <taxon>Artverviricota</taxon>
        <taxon>Revtraviricetes</taxon>
        <taxon>Ortervirales</taxon>
        <taxon>Retroviridae</taxon>
        <taxon>Orthoretrovirinae</taxon>
        <taxon>Lentivirus</taxon>
        <taxon>Lentivirus humimdef1</taxon>
    </lineage>
</organism>
<dbReference type="GO" id="GO:0052031">
    <property type="term" value="P:symbiont-mediated perturbation of host defense response"/>
    <property type="evidence" value="ECO:0007669"/>
    <property type="project" value="UniProtKB-UniRule"/>
</dbReference>
<comment type="miscellaneous">
    <text evidence="33">Inhibitors targeting HIV-1 viral envelope proteins are used as antiretroviral drugs. Attachment of virions to the cell surface via non-specific interactions and CD4 binding can be blocked by inhibitors that include cyanovirin-N, cyclotriazadisulfonamide analogs, PRO 2000, TNX 355 and PRO 542. In addition, BMS 806 can block CD4-induced conformational changes. Env interactions with the coreceptor molecules can be targeted by CCR5 antagonists including SCH-D, maraviroc (UK 427857) and aplaviroc (GW 873140), and the CXCR4 antagonist AMD 070. Fusion of viral and cellular membranes can be inhibited by peptides such as enfuvirtide and tifuvirtide (T 1249). Resistance to inhibitors associated with mutations in Env are observed. Most of the time, single mutations confer only a modest reduction in drug susceptibility. Combination of several mutations is usually required to develop a high-level drug resistance.</text>
</comment>
<evidence type="ECO:0000256" key="4">
    <source>
        <dbReference type="ARBA" id="ARBA00004563"/>
    </source>
</evidence>
<comment type="function">
    <text evidence="33">Envelope glycoprotein gp160: Oligomerizes in the host endoplasmic reticulum into predominantly trimers. In a second time, gp160 transits in the host Golgi, where glycosylation is completed. The precursor is then proteolytically cleaved in the trans-Golgi and thereby activated by cellular furin or furin-like proteases to produce gp120 and gp41.</text>
</comment>
<evidence type="ECO:0000256" key="20">
    <source>
        <dbReference type="ARBA" id="ARBA00022879"/>
    </source>
</evidence>
<comment type="subcellular location">
    <subcellularLocation>
        <location evidence="3">Host cell membrane</location>
        <topology evidence="3">Peripheral membrane protein</topology>
    </subcellularLocation>
    <subcellularLocation>
        <location evidence="1">Host cell membrane</location>
        <topology evidence="1">Single-pass type I membrane protein</topology>
    </subcellularLocation>
    <subcellularLocation>
        <location evidence="2">Host endosome membrane</location>
        <topology evidence="2">Peripheral membrane protein</topology>
    </subcellularLocation>
    <subcellularLocation>
        <location evidence="5">Host endosome membrane</location>
        <topology evidence="5">Single-pass type I membrane protein</topology>
    </subcellularLocation>
    <subcellularLocation>
        <location evidence="6">Virion membrane</location>
        <topology evidence="6">Peripheral membrane protein</topology>
    </subcellularLocation>
    <subcellularLocation>
        <location evidence="4">Virion membrane</location>
        <topology evidence="4">Single-pass type I membrane protein</topology>
    </subcellularLocation>
</comment>
<evidence type="ECO:0000256" key="6">
    <source>
        <dbReference type="ARBA" id="ARBA00004650"/>
    </source>
</evidence>
<dbReference type="Gene3D" id="1.20.5.490">
    <property type="entry name" value="Single helix bin"/>
    <property type="match status" value="1"/>
</dbReference>
<keyword evidence="7 33" id="KW-1168">Fusion of virus membrane with host membrane</keyword>
<dbReference type="Pfam" id="PF00516">
    <property type="entry name" value="GP120"/>
    <property type="match status" value="1"/>
</dbReference>
<comment type="subunit">
    <text evidence="33">The mature envelope protein (Env) consists of a homotrimer of non-covalently associated gp120-gp41 heterodimers. The resulting complex protrudes from the virus surface as a spike. There seems to be as few as 10 spikes on the average virion. Surface protein gp120 interacts with host CD4, CCR5 and CXCR4. Gp120 also interacts with the C-type lectins CD209/DC-SIGN and CLEC4M/DC-SIGNR (collectively referred to as DC-SIGN(R)). Gp120 and gp41 interact with GalCer. Gp120 interacts with host ITGA4/ITGB7 complex; on CD4+ T-cells, this interaction results in rapid activation of integrin ITGAL/LFA-1, which facilitates efficient cell-to-cell spreading of HIV-1. Gp120 interacts with cell-associated heparan sulfate; this interaction increases virus infectivity on permissive cells and may be involved in infection of CD4- cells.</text>
</comment>
<evidence type="ECO:0000256" key="33">
    <source>
        <dbReference type="HAMAP-Rule" id="MF_04083"/>
    </source>
</evidence>
<proteinExistence type="inferred from homology"/>
<comment type="function">
    <text evidence="33">Transmembrane protein gp41: Acts as a class I viral fusion protein. Under the current model, the protein has at least 3 conformational states: pre-fusion native state, pre-hairpin intermediate state, and post-fusion hairpin state. During fusion of viral and target intracellular membranes, the coiled coil regions (heptad repeats) assume a trimer-of-hairpins structure, positioning the fusion peptide in close proximity to the C-terminal region of the ectodomain. The formation of this structure appears to drive apposition and subsequent fusion of viral and target cell membranes. Complete fusion occurs in host cell endosomes and is dynamin-dependent, however some lipid transfer might occur at the plasma membrane. The virus undergoes clathrin-dependent internalization long before endosomal fusion, thus minimizing the surface exposure of conserved viral epitopes during fusion and reducing the efficacy of inhibitors targeting these epitopes. Membranes fusion leads to delivery of the nucleocapsid into the cytoplasm.</text>
</comment>
<evidence type="ECO:0000256" key="9">
    <source>
        <dbReference type="ARBA" id="ARBA00022511"/>
    </source>
</evidence>
<keyword evidence="27 33" id="KW-1015">Disulfide bond</keyword>
<feature type="region of interest" description="Immunosuppression" evidence="33">
    <location>
        <begin position="587"/>
        <end position="605"/>
    </location>
</feature>
<evidence type="ECO:0000256" key="21">
    <source>
        <dbReference type="ARBA" id="ARBA00022890"/>
    </source>
</evidence>
<keyword evidence="25 33" id="KW-0472">Membrane</keyword>
<feature type="transmembrane region" description="Helical" evidence="34">
    <location>
        <begin position="691"/>
        <end position="718"/>
    </location>
</feature>
<comment type="subunit">
    <text evidence="32">The mature envelope protein (Env) consists of a homotrimer of non-covalently associated gp120-gp41 heterodimers. The resulting complex protrudes from the virus surface as a spike. There seems to be as few as 10 spikes on the average virion. Interacts with host CD4, CCR5 and CXCR4. Gp120 also interacts with the C-type lectins CD209/DC-SIGN and CLEC4M/DC-SIGNR (collectively referred to as DC-SIGN(R)). Gp120 and gp41 interact with GalCer. Gp120 interacts with host ITGA4/ITGB7 complex; on CD4+ T-cells, this interaction results in rapid activation of integrin ITGAL/LFA-1, which facilitates efficient cell-to-cell spreading of HIV-1. Gp120 interacts with cell-associated heparan sulfate; this interaction increases virus infectivity on permissive cells and may be involved in infection of CD4- cells.</text>
</comment>
<keyword evidence="24 33" id="KW-0175">Coiled coil</keyword>
<feature type="lipid moiety-binding region" description="S-palmitoyl cysteine; by host" evidence="33">
    <location>
        <position position="777"/>
    </location>
</feature>
<keyword evidence="10 33" id="KW-1165">Clathrin-mediated endocytosis of virus by host</keyword>
<comment type="domain">
    <text evidence="33">The YXXL motif is involved in determining the exact site of viral release at the surface of infected mononuclear cells and promotes endocytosis. YXXL and di-leucine endocytosis motifs interact directly or indirectly with the clathrin adapter complexes, opperate independently, and their activities are not additive.</text>
</comment>
<feature type="chain" id="PRO_5023229379" description="Envelope glycoprotein gp160" evidence="33">
    <location>
        <begin position="32"/>
        <end position="869"/>
    </location>
</feature>
<dbReference type="Gene3D" id="2.170.40.20">
    <property type="entry name" value="Human immunodeficiency virus 1, Gp160, envelope glycoprotein"/>
    <property type="match status" value="2"/>
</dbReference>
<evidence type="ECO:0000259" key="37">
    <source>
        <dbReference type="Pfam" id="PF00517"/>
    </source>
</evidence>
<keyword evidence="22 33" id="KW-1133">Transmembrane helix</keyword>
<keyword evidence="8 33" id="KW-1170">Fusion of virus membrane with host endosomal membrane</keyword>
<keyword evidence="20 33" id="KW-0261">Viral envelope protein</keyword>
<feature type="coiled-coil region" evidence="33">
    <location>
        <begin position="646"/>
        <end position="680"/>
    </location>
</feature>
<keyword evidence="29 33" id="KW-0899">Viral immunoevasion</keyword>
<keyword evidence="12 33" id="KW-1162">Viral penetration into host cytoplasm</keyword>
<dbReference type="GO" id="GO:0005198">
    <property type="term" value="F:structural molecule activity"/>
    <property type="evidence" value="ECO:0007669"/>
    <property type="project" value="UniProtKB-UniRule"/>
</dbReference>
<evidence type="ECO:0000259" key="36">
    <source>
        <dbReference type="Pfam" id="PF00516"/>
    </source>
</evidence>
<dbReference type="GO" id="GO:1903908">
    <property type="term" value="P:positive regulation of plasma membrane raft polarization"/>
    <property type="evidence" value="ECO:0007669"/>
    <property type="project" value="UniProtKB-UniRule"/>
</dbReference>
<dbReference type="GO" id="GO:0075512">
    <property type="term" value="P:clathrin-dependent endocytosis of virus by host cell"/>
    <property type="evidence" value="ECO:0007669"/>
    <property type="project" value="UniProtKB-UniRule"/>
</dbReference>
<keyword evidence="11 33" id="KW-0945">Host-virus interaction</keyword>
<feature type="site" description="Cleavage; by host furin" evidence="33">
    <location>
        <begin position="524"/>
        <end position="525"/>
    </location>
</feature>
<dbReference type="GO" id="GO:0019064">
    <property type="term" value="P:fusion of virus membrane with host plasma membrane"/>
    <property type="evidence" value="ECO:0007669"/>
    <property type="project" value="UniProtKB-UniRule"/>
</dbReference>
<keyword evidence="28 33" id="KW-0325">Glycoprotein</keyword>
<keyword evidence="16 33" id="KW-0732">Signal</keyword>
<keyword evidence="15 33" id="KW-0053">Apoptosis</keyword>
<comment type="caution">
    <text evidence="33 34">Lacks conserved residue(s) required for the propagation of feature annotation.</text>
</comment>
<comment type="subcellular location">
    <molecule>Transmembrane protein gp41</molecule>
    <subcellularLocation>
        <location evidence="33">Virion membrane</location>
        <topology evidence="33">Single-pass type I membrane protein</topology>
    </subcellularLocation>
    <subcellularLocation>
        <location evidence="33">Host cell membrane</location>
        <topology evidence="33">Single-pass type I membrane protein</topology>
    </subcellularLocation>
    <subcellularLocation>
        <location evidence="33">Host endosome membrane</location>
        <topology evidence="33">Single-pass type I membrane protein</topology>
    </subcellularLocation>
    <text evidence="33">It is probably concentrated at the site of budding and incorporated into the virions possibly by contacts between the cytoplasmic tail of Env and the N-terminus of Gag.</text>
</comment>
<evidence type="ECO:0000256" key="8">
    <source>
        <dbReference type="ARBA" id="ARBA00022510"/>
    </source>
</evidence>
<keyword evidence="23 33" id="KW-1039">Host endosome</keyword>
<dbReference type="GO" id="GO:1903911">
    <property type="term" value="P:positive regulation of receptor clustering"/>
    <property type="evidence" value="ECO:0007669"/>
    <property type="project" value="UniProtKB-UniRule"/>
</dbReference>
<feature type="domain" description="Human immunodeficiency virus 1 envelope glycoprotein Gp120" evidence="36">
    <location>
        <begin position="33"/>
        <end position="524"/>
    </location>
</feature>
<evidence type="ECO:0000256" key="35">
    <source>
        <dbReference type="SAM" id="MobiDB-lite"/>
    </source>
</evidence>
<comment type="subcellular location">
    <molecule>Surface protein gp120</molecule>
    <subcellularLocation>
        <location evidence="33">Virion membrane</location>
        <topology evidence="33">Peripheral membrane protein</topology>
    </subcellularLocation>
    <subcellularLocation>
        <location evidence="33">Host cell membrane</location>
        <topology evidence="33">Peripheral membrane protein</topology>
    </subcellularLocation>
    <subcellularLocation>
        <location evidence="33">Host endosome membrane</location>
        <topology evidence="33">Single-pass type I membrane protein</topology>
    </subcellularLocation>
    <text evidence="33">The surface protein is not anchored to the viral envelope, but associates with the extravirion surface through its binding to TM. It is probably concentrated at the site of budding and incorporated into the virions possibly by contacts between the cytoplasmic tail of Env and the N-terminus of Gag.</text>
</comment>
<keyword evidence="9 33" id="KW-1032">Host cell membrane</keyword>
<dbReference type="GO" id="GO:0019062">
    <property type="term" value="P:virion attachment to host cell"/>
    <property type="evidence" value="ECO:0007669"/>
    <property type="project" value="UniProtKB-UniRule"/>
</dbReference>
<dbReference type="FunFam" id="2.170.40.20:FF:000003">
    <property type="entry name" value="Envelope glycoprotein gp160"/>
    <property type="match status" value="1"/>
</dbReference>
<name>A0A1P8P5F7_HV1</name>
<keyword evidence="19 33" id="KW-1043">Host membrane</keyword>
<evidence type="ECO:0000256" key="23">
    <source>
        <dbReference type="ARBA" id="ARBA00023046"/>
    </source>
</evidence>
<evidence type="ECO:0000256" key="30">
    <source>
        <dbReference type="ARBA" id="ARBA00023288"/>
    </source>
</evidence>
<comment type="domain">
    <text evidence="33">Some of the most genetically diverse regions of the viral genome are present in Env. They are called variable regions 1 through 5 (V1 through V5). Coreceptor usage of gp120 is determined mainly by the primary structure of the third variable region (V3) in the outer domain of gp120. The sequence of V3 determines which coreceptor, CCR5 and/or CXCR4 (corresponding to R5/macrophage, X4/T cell and R5X4/T cell and macrophage tropism), is used to trigger the fusion potential of the Env complex, and hence which cells the virus can infect. Binding to CCR5 involves a region adjacent in addition to V3.</text>
</comment>
<feature type="domain" description="Retroviral envelope protein GP41-like" evidence="37">
    <location>
        <begin position="543"/>
        <end position="731"/>
    </location>
</feature>
<evidence type="ECO:0000256" key="2">
    <source>
        <dbReference type="ARBA" id="ARBA00004433"/>
    </source>
</evidence>
<comment type="PTM">
    <text evidence="33">Highly glycosylated by host. The high number of glycan on the protein is reffered to as 'glycan shield' because it contributes to hide protein sequence from adaptive immune system.</text>
</comment>
<evidence type="ECO:0000313" key="38">
    <source>
        <dbReference type="EMBL" id="APX57709.1"/>
    </source>
</evidence>
<feature type="region of interest" description="Disordered" evidence="35">
    <location>
        <begin position="731"/>
        <end position="756"/>
    </location>
</feature>
<dbReference type="Gene3D" id="1.10.287.210">
    <property type="match status" value="1"/>
</dbReference>
<dbReference type="GO" id="GO:0016020">
    <property type="term" value="C:membrane"/>
    <property type="evidence" value="ECO:0007669"/>
    <property type="project" value="UniProtKB-UniRule"/>
</dbReference>
<evidence type="ECO:0000256" key="22">
    <source>
        <dbReference type="ARBA" id="ARBA00022989"/>
    </source>
</evidence>
<dbReference type="FunFam" id="1.20.5.490:FF:000001">
    <property type="entry name" value="Envelope glycoprotein gp160"/>
    <property type="match status" value="1"/>
</dbReference>
<dbReference type="SUPFAM" id="SSF58069">
    <property type="entry name" value="Virus ectodomain"/>
    <property type="match status" value="1"/>
</dbReference>
<dbReference type="InterPro" id="IPR000777">
    <property type="entry name" value="HIV1_Gp120"/>
</dbReference>
<evidence type="ECO:0000256" key="24">
    <source>
        <dbReference type="ARBA" id="ARBA00023054"/>
    </source>
</evidence>
<evidence type="ECO:0000256" key="31">
    <source>
        <dbReference type="ARBA" id="ARBA00023296"/>
    </source>
</evidence>
<evidence type="ECO:0000256" key="26">
    <source>
        <dbReference type="ARBA" id="ARBA00023139"/>
    </source>
</evidence>
<dbReference type="GO" id="GO:0020002">
    <property type="term" value="C:host cell plasma membrane"/>
    <property type="evidence" value="ECO:0007669"/>
    <property type="project" value="UniProtKB-SubCell"/>
</dbReference>
<evidence type="ECO:0000256" key="29">
    <source>
        <dbReference type="ARBA" id="ARBA00023280"/>
    </source>
</evidence>